<evidence type="ECO:0000313" key="3">
    <source>
        <dbReference type="Proteomes" id="UP001061958"/>
    </source>
</evidence>
<reference evidence="2" key="2">
    <citation type="submission" date="2022-01" db="EMBL/GenBank/DDBJ databases">
        <authorList>
            <person name="Hirooka S."/>
            <person name="Miyagishima S.Y."/>
        </authorList>
    </citation>
    <scope>NUCLEOTIDE SEQUENCE</scope>
    <source>
        <strain evidence="2">NBRC 102759</strain>
    </source>
</reference>
<protein>
    <submittedName>
        <fullName evidence="2">Uncharacterized protein</fullName>
    </submittedName>
</protein>
<dbReference type="Pfam" id="PF06080">
    <property type="entry name" value="DUF938"/>
    <property type="match status" value="1"/>
</dbReference>
<name>A0A9C7PS69_9RHOD</name>
<dbReference type="SUPFAM" id="SSF53335">
    <property type="entry name" value="S-adenosyl-L-methionine-dependent methyltransferases"/>
    <property type="match status" value="1"/>
</dbReference>
<dbReference type="Proteomes" id="UP001061958">
    <property type="component" value="Unassembled WGS sequence"/>
</dbReference>
<reference evidence="2" key="1">
    <citation type="journal article" date="2022" name="Proc. Natl. Acad. Sci. U.S.A.">
        <title>Life cycle and functional genomics of the unicellular red alga Galdieria for elucidating algal and plant evolution and industrial use.</title>
        <authorList>
            <person name="Hirooka S."/>
            <person name="Itabashi T."/>
            <person name="Ichinose T.M."/>
            <person name="Onuma R."/>
            <person name="Fujiwara T."/>
            <person name="Yamashita S."/>
            <person name="Jong L.W."/>
            <person name="Tomita R."/>
            <person name="Iwane A.H."/>
            <person name="Miyagishima S.Y."/>
        </authorList>
    </citation>
    <scope>NUCLEOTIDE SEQUENCE</scope>
    <source>
        <strain evidence="2">NBRC 102759</strain>
    </source>
</reference>
<accession>A0A9C7PS69</accession>
<comment type="similarity">
    <text evidence="1">Belongs to the UPF0585 family.</text>
</comment>
<proteinExistence type="inferred from homology"/>
<comment type="caution">
    <text evidence="2">The sequence shown here is derived from an EMBL/GenBank/DDBJ whole genome shotgun (WGS) entry which is preliminary data.</text>
</comment>
<dbReference type="PANTHER" id="PTHR20974">
    <property type="entry name" value="UPF0585 PROTEIN CG18661"/>
    <property type="match status" value="1"/>
</dbReference>
<dbReference type="InterPro" id="IPR010342">
    <property type="entry name" value="DUF938"/>
</dbReference>
<evidence type="ECO:0000256" key="1">
    <source>
        <dbReference type="ARBA" id="ARBA00008308"/>
    </source>
</evidence>
<evidence type="ECO:0000313" key="2">
    <source>
        <dbReference type="EMBL" id="GJQ08727.1"/>
    </source>
</evidence>
<dbReference type="EMBL" id="BQMJ01000004">
    <property type="protein sequence ID" value="GJQ08727.1"/>
    <property type="molecule type" value="Genomic_DNA"/>
</dbReference>
<keyword evidence="3" id="KW-1185">Reference proteome</keyword>
<dbReference type="Gene3D" id="3.40.50.150">
    <property type="entry name" value="Vaccinia Virus protein VP39"/>
    <property type="match status" value="1"/>
</dbReference>
<organism evidence="2 3">
    <name type="scientific">Galdieria partita</name>
    <dbReference type="NCBI Taxonomy" id="83374"/>
    <lineage>
        <taxon>Eukaryota</taxon>
        <taxon>Rhodophyta</taxon>
        <taxon>Bangiophyceae</taxon>
        <taxon>Galdieriales</taxon>
        <taxon>Galdieriaceae</taxon>
        <taxon>Galdieria</taxon>
    </lineage>
</organism>
<dbReference type="AlphaFoldDB" id="A0A9C7PS69"/>
<gene>
    <name evidence="2" type="ORF">GpartN1_g518.t1</name>
</gene>
<dbReference type="PANTHER" id="PTHR20974:SF0">
    <property type="entry name" value="UPF0585 PROTEIN CG18661"/>
    <property type="match status" value="1"/>
</dbReference>
<dbReference type="OrthoDB" id="10258744at2759"/>
<dbReference type="InterPro" id="IPR029063">
    <property type="entry name" value="SAM-dependent_MTases_sf"/>
</dbReference>
<sequence>MNFILSSPLTTKSLQLSVCANYQLRPRSLSISFLRYSLQHCTMQLPYRSKEEYKKHFIAHSKRNVVPICEVLCPLLADRSGKLFEFGSGVGVHVMQLASNLPHWQFQPSDMEPEFVAEIAENVQEFKNIDAPIHWDVRCTHLDSEKSNYDIALCVNLLHVTGWDTAVGLFRSASWVLHNQGILFIYGPFKENGGYNTESNRSFDESLQKKNPQFGLKDIVDLKKAALENKLHFDRKIDMPANNYILQFHKQVESASGCEII</sequence>